<dbReference type="Proteomes" id="UP001465976">
    <property type="component" value="Unassembled WGS sequence"/>
</dbReference>
<evidence type="ECO:0000256" key="3">
    <source>
        <dbReference type="ARBA" id="ARBA00022552"/>
    </source>
</evidence>
<dbReference type="GO" id="GO:0106142">
    <property type="term" value="F:rRNA (adenine-N1-)-methyltransferase activity"/>
    <property type="evidence" value="ECO:0007669"/>
    <property type="project" value="UniProtKB-EC"/>
</dbReference>
<dbReference type="Gene3D" id="3.40.50.150">
    <property type="entry name" value="Vaccinia Virus protein VP39"/>
    <property type="match status" value="1"/>
</dbReference>
<evidence type="ECO:0000256" key="9">
    <source>
        <dbReference type="SAM" id="MobiDB-lite"/>
    </source>
</evidence>
<feature type="compositionally biased region" description="Low complexity" evidence="9">
    <location>
        <begin position="53"/>
        <end position="64"/>
    </location>
</feature>
<dbReference type="PANTHER" id="PTHR12787">
    <property type="entry name" value="RIBOSOMAL RNA-PROCESSING PROTEIN 8"/>
    <property type="match status" value="1"/>
</dbReference>
<feature type="region of interest" description="Disordered" evidence="9">
    <location>
        <begin position="1"/>
        <end position="145"/>
    </location>
</feature>
<protein>
    <recommendedName>
        <fullName evidence="8">Ribosomal RNA-processing protein 8</fullName>
        <ecNumber evidence="8">2.1.1.-</ecNumber>
    </recommendedName>
</protein>
<dbReference type="EMBL" id="JBAHYK010000001">
    <property type="protein sequence ID" value="KAL0582012.1"/>
    <property type="molecule type" value="Genomic_DNA"/>
</dbReference>
<evidence type="ECO:0000313" key="11">
    <source>
        <dbReference type="Proteomes" id="UP001465976"/>
    </source>
</evidence>
<comment type="subcellular location">
    <subcellularLocation>
        <location evidence="1 8">Nucleus</location>
        <location evidence="1 8">Nucleolus</location>
    </subcellularLocation>
</comment>
<sequence>MPLFDVPGWSLSQDPVAESSTTPNSRKRKRPDNESVSEKKTRTAEVNLEKIVKTLTGKGSSSSVLKKEKKEKGKKGNKKAGAEDKKKMISHPMPLKGAIEKRNESTSSLPPAKKAKTKHEKTPSQESLVKPNKGDKEVSQSGGGLTSLQERMRQNLEGARFRWGQIPQRLLPATHTVHRLINELLYKNDSAEAQRLMNEDPTMYTDYHAGFRHQVQSWPTNPVDHFVSTLAKYPKKTVIADLGCGDAAIARNLIPEGMTVLSYDLKSDNSFVIEIDICGKLPLPGSEGVEGRLSTGEGHVVDVVVFSLSLMGTNWPNSIREAWRILKSDGELKIAEVASRFSDVKKFTTFINSIGFRLVSKDDQNTHFTLFEFKKIPRKYRAEEEWKKISAQGQLLKPCEYKRR</sequence>
<proteinExistence type="inferred from homology"/>
<keyword evidence="3 8" id="KW-0698">rRNA processing</keyword>
<evidence type="ECO:0000313" key="10">
    <source>
        <dbReference type="EMBL" id="KAL0582012.1"/>
    </source>
</evidence>
<evidence type="ECO:0000256" key="4">
    <source>
        <dbReference type="ARBA" id="ARBA00022603"/>
    </source>
</evidence>
<dbReference type="EC" id="2.1.1.-" evidence="8"/>
<comment type="function">
    <text evidence="8">S-adenosyl-L-methionine-dependent methyltransferase that specifically methylates the N(1) position of adenine in helix 25.1 in 25S rRNA. Required both for ribosomal 40S and 60S subunits biogenesis. Required for efficient pre-rRNA cleavage at site A2.</text>
</comment>
<dbReference type="Pfam" id="PF05148">
    <property type="entry name" value="Methyltransf_8"/>
    <property type="match status" value="1"/>
</dbReference>
<keyword evidence="7 8" id="KW-0539">Nucleus</keyword>
<keyword evidence="5 8" id="KW-0808">Transferase</keyword>
<dbReference type="InterPro" id="IPR029063">
    <property type="entry name" value="SAM-dependent_MTases_sf"/>
</dbReference>
<organism evidence="10 11">
    <name type="scientific">Marasmius crinis-equi</name>
    <dbReference type="NCBI Taxonomy" id="585013"/>
    <lineage>
        <taxon>Eukaryota</taxon>
        <taxon>Fungi</taxon>
        <taxon>Dikarya</taxon>
        <taxon>Basidiomycota</taxon>
        <taxon>Agaricomycotina</taxon>
        <taxon>Agaricomycetes</taxon>
        <taxon>Agaricomycetidae</taxon>
        <taxon>Agaricales</taxon>
        <taxon>Marasmiineae</taxon>
        <taxon>Marasmiaceae</taxon>
        <taxon>Marasmius</taxon>
    </lineage>
</organism>
<dbReference type="PANTHER" id="PTHR12787:SF0">
    <property type="entry name" value="RIBOSOMAL RNA-PROCESSING PROTEIN 8"/>
    <property type="match status" value="1"/>
</dbReference>
<keyword evidence="4 8" id="KW-0489">Methyltransferase</keyword>
<feature type="compositionally biased region" description="Polar residues" evidence="9">
    <location>
        <begin position="10"/>
        <end position="24"/>
    </location>
</feature>
<comment type="similarity">
    <text evidence="2 8">Belongs to the methyltransferase superfamily. RRP8 family.</text>
</comment>
<dbReference type="SUPFAM" id="SSF53335">
    <property type="entry name" value="S-adenosyl-L-methionine-dependent methyltransferases"/>
    <property type="match status" value="1"/>
</dbReference>
<dbReference type="InterPro" id="IPR042036">
    <property type="entry name" value="RRP8_N"/>
</dbReference>
<evidence type="ECO:0000256" key="7">
    <source>
        <dbReference type="ARBA" id="ARBA00023242"/>
    </source>
</evidence>
<dbReference type="InterPro" id="IPR007823">
    <property type="entry name" value="RRP8"/>
</dbReference>
<evidence type="ECO:0000256" key="5">
    <source>
        <dbReference type="ARBA" id="ARBA00022679"/>
    </source>
</evidence>
<reference evidence="10 11" key="1">
    <citation type="submission" date="2024-02" db="EMBL/GenBank/DDBJ databases">
        <title>A draft genome for the cacao thread blight pathogen Marasmius crinis-equi.</title>
        <authorList>
            <person name="Cohen S.P."/>
            <person name="Baruah I.K."/>
            <person name="Amoako-Attah I."/>
            <person name="Bukari Y."/>
            <person name="Meinhardt L.W."/>
            <person name="Bailey B.A."/>
        </authorList>
    </citation>
    <scope>NUCLEOTIDE SEQUENCE [LARGE SCALE GENOMIC DNA]</scope>
    <source>
        <strain evidence="10 11">GH-76</strain>
    </source>
</reference>
<evidence type="ECO:0000256" key="2">
    <source>
        <dbReference type="ARBA" id="ARBA00006301"/>
    </source>
</evidence>
<evidence type="ECO:0000256" key="6">
    <source>
        <dbReference type="ARBA" id="ARBA00022691"/>
    </source>
</evidence>
<dbReference type="Gene3D" id="1.10.10.2150">
    <property type="entry name" value="Ribosomal RNA-processing protein 8, N-terminal domain"/>
    <property type="match status" value="1"/>
</dbReference>
<evidence type="ECO:0000256" key="8">
    <source>
        <dbReference type="RuleBase" id="RU365074"/>
    </source>
</evidence>
<keyword evidence="11" id="KW-1185">Reference proteome</keyword>
<name>A0ABR3G2L9_9AGAR</name>
<evidence type="ECO:0000256" key="1">
    <source>
        <dbReference type="ARBA" id="ARBA00004604"/>
    </source>
</evidence>
<comment type="caution">
    <text evidence="10">The sequence shown here is derived from an EMBL/GenBank/DDBJ whole genome shotgun (WGS) entry which is preliminary data.</text>
</comment>
<gene>
    <name evidence="10" type="primary">RRP8</name>
    <name evidence="10" type="ORF">V5O48_000070</name>
</gene>
<keyword evidence="6 8" id="KW-0949">S-adenosyl-L-methionine</keyword>
<accession>A0ABR3G2L9</accession>
<feature type="compositionally biased region" description="Basic and acidic residues" evidence="9">
    <location>
        <begin position="31"/>
        <end position="52"/>
    </location>
</feature>